<dbReference type="GeneID" id="86940985"/>
<dbReference type="Gene3D" id="3.40.50.1980">
    <property type="entry name" value="Nitrogenase molybdenum iron protein domain"/>
    <property type="match status" value="1"/>
</dbReference>
<sequence length="413" mass="46189">MKESLHYCSPAHGGWGPIRMTQLVPESQLLFCCPSACFRHGALGAFQHGYKNRMAYLYLTREDIIRGYDDILLEGAEEYLCRLEERLKVLFLFVSCLDDFIGTDLEAILAELSERHPDIIFRACHMNPIAADTKLPPLVTAYQSMMSLLPIAETKHRAVGLFGNNVKLPESSDLRLLLSRIGEELIELPDMEDFASFQRLGAVRAAIITEPYAKPGASRLAERNRIPALFQPVSYSLSEIKQNYEALGQALGHDFSGELIDWEEKAKAEIAKTREALGELPLLISDSAVRRPFALAETLHAYGFCVREVSLSKLLPIEREAKTRLSESLPSLRIREALAPERTLDYAQQERSDTLAIGSEVAYYAGSRHLLDLASDEGMYGYDGLIRLMRSLRESAAEEADLRTSIEAYGGIV</sequence>
<dbReference type="GO" id="GO:0016491">
    <property type="term" value="F:oxidoreductase activity"/>
    <property type="evidence" value="ECO:0007669"/>
    <property type="project" value="InterPro"/>
</dbReference>
<dbReference type="Pfam" id="PF00148">
    <property type="entry name" value="Oxidored_nitro"/>
    <property type="match status" value="1"/>
</dbReference>
<evidence type="ECO:0000313" key="3">
    <source>
        <dbReference type="Proteomes" id="UP000018466"/>
    </source>
</evidence>
<name>A0AA37DG08_9FIRM</name>
<gene>
    <name evidence="2" type="ORF">HMPREF9623_01224</name>
</gene>
<reference evidence="2 3" key="1">
    <citation type="submission" date="2011-10" db="EMBL/GenBank/DDBJ databases">
        <title>The Genome Sequence of Lachnospiraceae bacterium ACC2.</title>
        <authorList>
            <consortium name="The Broad Institute Genome Sequencing Platform"/>
            <person name="Earl A."/>
            <person name="Ward D."/>
            <person name="Feldgarden M."/>
            <person name="Gevers D."/>
            <person name="Sizova M."/>
            <person name="Hazen A."/>
            <person name="Epstein S."/>
            <person name="Young S.K."/>
            <person name="Zeng Q."/>
            <person name="Gargeya S."/>
            <person name="Fitzgerald M."/>
            <person name="Haas B."/>
            <person name="Abouelleil A."/>
            <person name="Alvarado L."/>
            <person name="Arachchi H.M."/>
            <person name="Berlin A."/>
            <person name="Brown A."/>
            <person name="Chapman S.B."/>
            <person name="Chen Z."/>
            <person name="Dunbar C."/>
            <person name="Freedman E."/>
            <person name="Gearin G."/>
            <person name="Goldberg J."/>
            <person name="Griggs A."/>
            <person name="Gujja S."/>
            <person name="Heiman D."/>
            <person name="Howarth C."/>
            <person name="Larson L."/>
            <person name="Lui A."/>
            <person name="MacDonald P.J.P."/>
            <person name="Montmayeur A."/>
            <person name="Murphy C."/>
            <person name="Neiman D."/>
            <person name="Pearson M."/>
            <person name="Priest M."/>
            <person name="Roberts A."/>
            <person name="Saif S."/>
            <person name="Shea T."/>
            <person name="Shenoy N."/>
            <person name="Sisk P."/>
            <person name="Stolte C."/>
            <person name="Sykes S."/>
            <person name="Wortman J."/>
            <person name="Nusbaum C."/>
            <person name="Birren B."/>
        </authorList>
    </citation>
    <scope>NUCLEOTIDE SEQUENCE [LARGE SCALE GENOMIC DNA]</scope>
    <source>
        <strain evidence="2 3">ACC2</strain>
    </source>
</reference>
<protein>
    <recommendedName>
        <fullName evidence="1">Nitrogenase/oxidoreductase component 1 domain-containing protein</fullName>
    </recommendedName>
</protein>
<feature type="domain" description="Nitrogenase/oxidoreductase component 1" evidence="1">
    <location>
        <begin position="20"/>
        <end position="392"/>
    </location>
</feature>
<evidence type="ECO:0000313" key="2">
    <source>
        <dbReference type="EMBL" id="EHO16525.1"/>
    </source>
</evidence>
<dbReference type="RefSeq" id="WP_009533057.1">
    <property type="nucleotide sequence ID" value="NZ_JH590863.1"/>
</dbReference>
<dbReference type="SUPFAM" id="SSF53807">
    <property type="entry name" value="Helical backbone' metal receptor"/>
    <property type="match status" value="1"/>
</dbReference>
<comment type="caution">
    <text evidence="2">The sequence shown here is derived from an EMBL/GenBank/DDBJ whole genome shotgun (WGS) entry which is preliminary data.</text>
</comment>
<dbReference type="AlphaFoldDB" id="A0AA37DG08"/>
<accession>A0AA37DG08</accession>
<evidence type="ECO:0000259" key="1">
    <source>
        <dbReference type="Pfam" id="PF00148"/>
    </source>
</evidence>
<proteinExistence type="predicted"/>
<keyword evidence="3" id="KW-1185">Reference proteome</keyword>
<dbReference type="InterPro" id="IPR000510">
    <property type="entry name" value="Nase/OxRdtase_comp1"/>
</dbReference>
<organism evidence="2 3">
    <name type="scientific">Stomatobaculum longum</name>
    <dbReference type="NCBI Taxonomy" id="796942"/>
    <lineage>
        <taxon>Bacteria</taxon>
        <taxon>Bacillati</taxon>
        <taxon>Bacillota</taxon>
        <taxon>Clostridia</taxon>
        <taxon>Lachnospirales</taxon>
        <taxon>Lachnospiraceae</taxon>
        <taxon>Stomatobaculum</taxon>
    </lineage>
</organism>
<dbReference type="Proteomes" id="UP000018466">
    <property type="component" value="Unassembled WGS sequence"/>
</dbReference>
<dbReference type="EMBL" id="AGEL01000007">
    <property type="protein sequence ID" value="EHO16525.1"/>
    <property type="molecule type" value="Genomic_DNA"/>
</dbReference>